<proteinExistence type="predicted"/>
<feature type="region of interest" description="Disordered" evidence="1">
    <location>
        <begin position="1"/>
        <end position="32"/>
    </location>
</feature>
<dbReference type="Proteomes" id="UP000838756">
    <property type="component" value="Unassembled WGS sequence"/>
</dbReference>
<dbReference type="AlphaFoldDB" id="A0A8S4QUV1"/>
<sequence length="67" mass="7323">MDPAIPHRQSFHSPDCDAYTGEREESVEAPPVTENELGEAWNHLSTWTGWSPGKNPNAGLGPPWGPL</sequence>
<evidence type="ECO:0000313" key="2">
    <source>
        <dbReference type="EMBL" id="CAH2217133.1"/>
    </source>
</evidence>
<evidence type="ECO:0000256" key="1">
    <source>
        <dbReference type="SAM" id="MobiDB-lite"/>
    </source>
</evidence>
<accession>A0A8S4QUV1</accession>
<protein>
    <submittedName>
        <fullName evidence="2">Jg3754 protein</fullName>
    </submittedName>
</protein>
<reference evidence="2" key="1">
    <citation type="submission" date="2022-03" db="EMBL/GenBank/DDBJ databases">
        <authorList>
            <person name="Lindestad O."/>
        </authorList>
    </citation>
    <scope>NUCLEOTIDE SEQUENCE</scope>
</reference>
<keyword evidence="3" id="KW-1185">Reference proteome</keyword>
<dbReference type="EMBL" id="CAKXAJ010017752">
    <property type="protein sequence ID" value="CAH2217133.1"/>
    <property type="molecule type" value="Genomic_DNA"/>
</dbReference>
<feature type="region of interest" description="Disordered" evidence="1">
    <location>
        <begin position="45"/>
        <end position="67"/>
    </location>
</feature>
<comment type="caution">
    <text evidence="2">The sequence shown here is derived from an EMBL/GenBank/DDBJ whole genome shotgun (WGS) entry which is preliminary data.</text>
</comment>
<gene>
    <name evidence="2" type="primary">jg3754</name>
    <name evidence="2" type="ORF">PAEG_LOCUS5051</name>
</gene>
<name>A0A8S4QUV1_9NEOP</name>
<evidence type="ECO:0000313" key="3">
    <source>
        <dbReference type="Proteomes" id="UP000838756"/>
    </source>
</evidence>
<organism evidence="2 3">
    <name type="scientific">Pararge aegeria aegeria</name>
    <dbReference type="NCBI Taxonomy" id="348720"/>
    <lineage>
        <taxon>Eukaryota</taxon>
        <taxon>Metazoa</taxon>
        <taxon>Ecdysozoa</taxon>
        <taxon>Arthropoda</taxon>
        <taxon>Hexapoda</taxon>
        <taxon>Insecta</taxon>
        <taxon>Pterygota</taxon>
        <taxon>Neoptera</taxon>
        <taxon>Endopterygota</taxon>
        <taxon>Lepidoptera</taxon>
        <taxon>Glossata</taxon>
        <taxon>Ditrysia</taxon>
        <taxon>Papilionoidea</taxon>
        <taxon>Nymphalidae</taxon>
        <taxon>Satyrinae</taxon>
        <taxon>Satyrini</taxon>
        <taxon>Parargina</taxon>
        <taxon>Pararge</taxon>
    </lineage>
</organism>